<dbReference type="InterPro" id="IPR002397">
    <property type="entry name" value="Cyt_P450_B"/>
</dbReference>
<proteinExistence type="inferred from homology"/>
<evidence type="ECO:0000256" key="1">
    <source>
        <dbReference type="ARBA" id="ARBA00001971"/>
    </source>
</evidence>
<dbReference type="InterPro" id="IPR017972">
    <property type="entry name" value="Cyt_P450_CS"/>
</dbReference>
<dbReference type="PROSITE" id="PS00086">
    <property type="entry name" value="CYTOCHROME_P450"/>
    <property type="match status" value="1"/>
</dbReference>
<dbReference type="EMBL" id="CP080333">
    <property type="protein sequence ID" value="QYL15250.1"/>
    <property type="molecule type" value="Genomic_DNA"/>
</dbReference>
<evidence type="ECO:0000256" key="3">
    <source>
        <dbReference type="ARBA" id="ARBA00022617"/>
    </source>
</evidence>
<keyword evidence="10" id="KW-1185">Reference proteome</keyword>
<evidence type="ECO:0000256" key="5">
    <source>
        <dbReference type="ARBA" id="ARBA00023002"/>
    </source>
</evidence>
<evidence type="ECO:0000256" key="4">
    <source>
        <dbReference type="ARBA" id="ARBA00022723"/>
    </source>
</evidence>
<organism evidence="9 10">
    <name type="scientific">Mycolicibacterium pallens</name>
    <dbReference type="NCBI Taxonomy" id="370524"/>
    <lineage>
        <taxon>Bacteria</taxon>
        <taxon>Bacillati</taxon>
        <taxon>Actinomycetota</taxon>
        <taxon>Actinomycetes</taxon>
        <taxon>Mycobacteriales</taxon>
        <taxon>Mycobacteriaceae</taxon>
        <taxon>Mycolicibacterium</taxon>
    </lineage>
</organism>
<reference evidence="9 10" key="1">
    <citation type="submission" date="2021-07" db="EMBL/GenBank/DDBJ databases">
        <title>Whole genome sequencing of non-tuberculosis mycobacteria type-strains.</title>
        <authorList>
            <person name="Igarashi Y."/>
            <person name="Osugi A."/>
            <person name="Mitarai S."/>
        </authorList>
    </citation>
    <scope>NUCLEOTIDE SEQUENCE [LARGE SCALE GENOMIC DNA]</scope>
    <source>
        <strain evidence="9 10">JCM 16370</strain>
    </source>
</reference>
<dbReference type="Gene3D" id="1.10.630.10">
    <property type="entry name" value="Cytochrome P450"/>
    <property type="match status" value="1"/>
</dbReference>
<evidence type="ECO:0000256" key="7">
    <source>
        <dbReference type="ARBA" id="ARBA00023033"/>
    </source>
</evidence>
<dbReference type="SUPFAM" id="SSF48264">
    <property type="entry name" value="Cytochrome P450"/>
    <property type="match status" value="1"/>
</dbReference>
<keyword evidence="6 8" id="KW-0408">Iron</keyword>
<keyword evidence="7 8" id="KW-0503">Monooxygenase</keyword>
<evidence type="ECO:0000256" key="8">
    <source>
        <dbReference type="RuleBase" id="RU000461"/>
    </source>
</evidence>
<dbReference type="RefSeq" id="WP_071943220.1">
    <property type="nucleotide sequence ID" value="NZ_BAAAVX010000014.1"/>
</dbReference>
<dbReference type="PANTHER" id="PTHR46696">
    <property type="entry name" value="P450, PUTATIVE (EUROFUNG)-RELATED"/>
    <property type="match status" value="1"/>
</dbReference>
<dbReference type="Pfam" id="PF00067">
    <property type="entry name" value="p450"/>
    <property type="match status" value="1"/>
</dbReference>
<sequence length="413" mass="45753">MTSTTASALHLLTTADGIANPYPLYEQLRDASPVAGYQDWPPGTVPGADEPVTAWALFRYDQVLAAARDSETFSSRDPIQEASSAPSLMLVNTDAPAHTAERKLVSQAFSPRRIRRLEDWLDQLVPRLLADFDDRTGGDGDRDVMEFADEVPTRAMVRLLGLPEGDHVRFKNWANAFMLSSTMSAEERMASNFEMVTAFTERVTEKLARVDDSQDIEDAEDLISALLRAELDGQRLTPEQVVRFCVTLVVAGSETTTYLIGSVLHAMAREPAVTARLRADRSLLSTFIEEVARLTGPNRLFRIATRDVEIDGATIRKGEWVALFFGSANHDPAVFDDPERLDLDRPNIRQHLAFGHGLHFCLGAPLARLEVLAIVNAVLDRYSVIGLSEEPGERQTASLLTHGFVRLPLQLTR</sequence>
<comment type="similarity">
    <text evidence="2 8">Belongs to the cytochrome P450 family.</text>
</comment>
<dbReference type="Proteomes" id="UP000825367">
    <property type="component" value="Chromosome"/>
</dbReference>
<keyword evidence="3 8" id="KW-0349">Heme</keyword>
<evidence type="ECO:0000313" key="10">
    <source>
        <dbReference type="Proteomes" id="UP000825367"/>
    </source>
</evidence>
<evidence type="ECO:0000256" key="6">
    <source>
        <dbReference type="ARBA" id="ARBA00023004"/>
    </source>
</evidence>
<evidence type="ECO:0000256" key="2">
    <source>
        <dbReference type="ARBA" id="ARBA00010617"/>
    </source>
</evidence>
<name>A0ABX8VBT5_9MYCO</name>
<keyword evidence="4 8" id="KW-0479">Metal-binding</keyword>
<dbReference type="InterPro" id="IPR036396">
    <property type="entry name" value="Cyt_P450_sf"/>
</dbReference>
<dbReference type="PANTHER" id="PTHR46696:SF4">
    <property type="entry name" value="BIOTIN BIOSYNTHESIS CYTOCHROME P450"/>
    <property type="match status" value="1"/>
</dbReference>
<accession>A0ABX8VBT5</accession>
<keyword evidence="5 8" id="KW-0560">Oxidoreductase</keyword>
<dbReference type="InterPro" id="IPR001128">
    <property type="entry name" value="Cyt_P450"/>
</dbReference>
<dbReference type="PRINTS" id="PR00359">
    <property type="entry name" value="BP450"/>
</dbReference>
<gene>
    <name evidence="9" type="ORF">K0O64_19190</name>
</gene>
<evidence type="ECO:0000313" key="9">
    <source>
        <dbReference type="EMBL" id="QYL15250.1"/>
    </source>
</evidence>
<protein>
    <submittedName>
        <fullName evidence="9">Cytochrome P450</fullName>
    </submittedName>
</protein>
<comment type="cofactor">
    <cofactor evidence="1">
        <name>heme</name>
        <dbReference type="ChEBI" id="CHEBI:30413"/>
    </cofactor>
</comment>